<sequence>MLDSFNTGAPRKLYIFSHGAGDCSWFALLVFCLLHLKGSILLPYLPSGFLFRNNELGFSACDRIQYLLFAALGRMRNDSNKKQSTDIEQLFSAIARRDPSKRQIKPVAAPQLALFDELEDDSDSEFVCDDQDDEGVFVYSFLYFMVDSELDDSASDSSCESSGKSSSSEKSESKDVIRGIVNESVSDKLTKDETVTSLANLPAESSFDANAIHGPKAESVRHGCDDGNNKSFQFLVCMVCLGDSDDPNDELIECDGCGIVVHEDCYKIVDSIFLSSGASSSSTDAWFCEPCLAGVHSPLCELCPNPDGAFKRTDNHRWVHLLCALYTPGVAFNDTENLMDVTLTELAPKAWSSHECSLCDERFFAWTGVCIACDAGLCRTFFHVTCAQKYGLLSEPTVDENTVDPFFAQCRQHTDKNVARRRRQNYLTAMNRLRLKRKQFTDSVPAEGVEYGSGINTTQKTGGQLLYEPRIQRKLEHFRALYADLLKIREKPYVPPAKAPLFLENSAIAMRLFVTKAKTLQLPMELTGQTNMNESSKVLPLGYPVFSPDFISYFSEREKRIAELLVRISSLQDTQRELQIADASASHSYNSVSTQLDNVTAKRADLRTKFTVILTSLKQLIPELKPSPTLEVILEEPNRPLEMRADANCSQTSVNTMRHSLHSERLQPPRRSTSQTPYFSRTGVHRVLKRNASTLGSNGLSDSLEDRGMPMDSERVSGRTDCITDSVILECFVCHGLQDQHLITKCDTCGKAFHLACLDPPLLRMPKRSKLYGWQCSYCTKAVASNTEGMQVDVNAPRQLRRSAGKTVEHRTVTVSSSDTAQSICSKESDELLDTSREKLDPKAESLYPTVSLSSDPPPSSAVESVRSRRSRTVDIGRAPRNQSASARIASPFNAPTPASAKARNAKNLSIRRCFMSTAARKRQRQSVHSPLKSSTVYESTLSTTQPTILVTQVDVPNVVKVPSNTKSEPGKFDAYEYSADPNSDEEIARLRASKVIKFVQIRDHCHNSDSESVEHIAPLHMRYMICRDSGNSGHKKSTPERFRMKLKKL</sequence>
<keyword evidence="1" id="KW-0479">Metal-binding</keyword>
<dbReference type="SUPFAM" id="SSF57903">
    <property type="entry name" value="FYVE/PHD zinc finger"/>
    <property type="match status" value="2"/>
</dbReference>
<dbReference type="InterPro" id="IPR034732">
    <property type="entry name" value="EPHD"/>
</dbReference>
<organism evidence="8 9">
    <name type="scientific">Paragonimus heterotremus</name>
    <dbReference type="NCBI Taxonomy" id="100268"/>
    <lineage>
        <taxon>Eukaryota</taxon>
        <taxon>Metazoa</taxon>
        <taxon>Spiralia</taxon>
        <taxon>Lophotrochozoa</taxon>
        <taxon>Platyhelminthes</taxon>
        <taxon>Trematoda</taxon>
        <taxon>Digenea</taxon>
        <taxon>Plagiorchiida</taxon>
        <taxon>Troglotremata</taxon>
        <taxon>Troglotrematidae</taxon>
        <taxon>Paragonimus</taxon>
    </lineage>
</organism>
<dbReference type="InterPro" id="IPR050701">
    <property type="entry name" value="Histone_Mod_Regulator"/>
</dbReference>
<feature type="region of interest" description="Disordered" evidence="5">
    <location>
        <begin position="155"/>
        <end position="175"/>
    </location>
</feature>
<dbReference type="PANTHER" id="PTHR13793">
    <property type="entry name" value="PHD FINGER PROTEINS"/>
    <property type="match status" value="1"/>
</dbReference>
<evidence type="ECO:0000256" key="1">
    <source>
        <dbReference type="ARBA" id="ARBA00022723"/>
    </source>
</evidence>
<dbReference type="InterPro" id="IPR001965">
    <property type="entry name" value="Znf_PHD"/>
</dbReference>
<evidence type="ECO:0000256" key="3">
    <source>
        <dbReference type="ARBA" id="ARBA00022833"/>
    </source>
</evidence>
<feature type="region of interest" description="Disordered" evidence="5">
    <location>
        <begin position="843"/>
        <end position="873"/>
    </location>
</feature>
<evidence type="ECO:0000313" key="8">
    <source>
        <dbReference type="EMBL" id="KAF5403152.1"/>
    </source>
</evidence>
<name>A0A8J4TIJ3_9TREM</name>
<gene>
    <name evidence="8" type="ORF">PHET_03352</name>
</gene>
<keyword evidence="2 4" id="KW-0863">Zinc-finger</keyword>
<evidence type="ECO:0000256" key="2">
    <source>
        <dbReference type="ARBA" id="ARBA00022771"/>
    </source>
</evidence>
<feature type="region of interest" description="Disordered" evidence="5">
    <location>
        <begin position="694"/>
        <end position="715"/>
    </location>
</feature>
<dbReference type="InterPro" id="IPR019787">
    <property type="entry name" value="Znf_PHD-finger"/>
</dbReference>
<feature type="domain" description="PHD-type" evidence="6">
    <location>
        <begin position="234"/>
        <end position="294"/>
    </location>
</feature>
<dbReference type="EMBL" id="LUCH01001394">
    <property type="protein sequence ID" value="KAF5403152.1"/>
    <property type="molecule type" value="Genomic_DNA"/>
</dbReference>
<dbReference type="Proteomes" id="UP000748531">
    <property type="component" value="Unassembled WGS sequence"/>
</dbReference>
<dbReference type="GO" id="GO:0006357">
    <property type="term" value="P:regulation of transcription by RNA polymerase II"/>
    <property type="evidence" value="ECO:0007669"/>
    <property type="project" value="TreeGrafter"/>
</dbReference>
<reference evidence="8" key="1">
    <citation type="submission" date="2019-05" db="EMBL/GenBank/DDBJ databases">
        <title>Annotation for the trematode Paragonimus heterotremus.</title>
        <authorList>
            <person name="Choi Y.-J."/>
        </authorList>
    </citation>
    <scope>NUCLEOTIDE SEQUENCE</scope>
    <source>
        <strain evidence="8">LC</strain>
    </source>
</reference>
<dbReference type="Pfam" id="PF13832">
    <property type="entry name" value="zf-HC5HC2H_2"/>
    <property type="match status" value="1"/>
</dbReference>
<keyword evidence="3" id="KW-0862">Zinc</keyword>
<dbReference type="Gene3D" id="2.30.30.1150">
    <property type="match status" value="1"/>
</dbReference>
<dbReference type="SMART" id="SM00249">
    <property type="entry name" value="PHD"/>
    <property type="match status" value="3"/>
</dbReference>
<dbReference type="OrthoDB" id="6287393at2759"/>
<comment type="caution">
    <text evidence="8">The sequence shown here is derived from an EMBL/GenBank/DDBJ whole genome shotgun (WGS) entry which is preliminary data.</text>
</comment>
<feature type="domain" description="PHD-type" evidence="7">
    <location>
        <begin position="297"/>
        <end position="414"/>
    </location>
</feature>
<dbReference type="Pfam" id="PF00628">
    <property type="entry name" value="PHD"/>
    <property type="match status" value="2"/>
</dbReference>
<dbReference type="InterPro" id="IPR013083">
    <property type="entry name" value="Znf_RING/FYVE/PHD"/>
</dbReference>
<evidence type="ECO:0000313" key="9">
    <source>
        <dbReference type="Proteomes" id="UP000748531"/>
    </source>
</evidence>
<proteinExistence type="predicted"/>
<dbReference type="Gene3D" id="3.30.40.10">
    <property type="entry name" value="Zinc/RING finger domain, C3HC4 (zinc finger)"/>
    <property type="match status" value="2"/>
</dbReference>
<feature type="compositionally biased region" description="Basic and acidic residues" evidence="5">
    <location>
        <begin position="704"/>
        <end position="715"/>
    </location>
</feature>
<evidence type="ECO:0000259" key="6">
    <source>
        <dbReference type="PROSITE" id="PS50016"/>
    </source>
</evidence>
<dbReference type="PANTHER" id="PTHR13793:SF150">
    <property type="entry name" value="PHD FINGER PROTEIN 14"/>
    <property type="match status" value="1"/>
</dbReference>
<evidence type="ECO:0000256" key="4">
    <source>
        <dbReference type="PROSITE-ProRule" id="PRU00146"/>
    </source>
</evidence>
<dbReference type="CDD" id="cd15561">
    <property type="entry name" value="PHD1_PHF14"/>
    <property type="match status" value="1"/>
</dbReference>
<dbReference type="PROSITE" id="PS50016">
    <property type="entry name" value="ZF_PHD_2"/>
    <property type="match status" value="2"/>
</dbReference>
<evidence type="ECO:0000259" key="7">
    <source>
        <dbReference type="PROSITE" id="PS51805"/>
    </source>
</evidence>
<keyword evidence="9" id="KW-1185">Reference proteome</keyword>
<dbReference type="InterPro" id="IPR019786">
    <property type="entry name" value="Zinc_finger_PHD-type_CS"/>
</dbReference>
<dbReference type="CDD" id="cd15562">
    <property type="entry name" value="PHD2_PHF14"/>
    <property type="match status" value="1"/>
</dbReference>
<protein>
    <submittedName>
        <fullName evidence="8">PHD finger protein 14</fullName>
    </submittedName>
</protein>
<dbReference type="AlphaFoldDB" id="A0A8J4TIJ3"/>
<feature type="domain" description="PHD-type" evidence="6">
    <location>
        <begin position="728"/>
        <end position="782"/>
    </location>
</feature>
<dbReference type="GO" id="GO:0008270">
    <property type="term" value="F:zinc ion binding"/>
    <property type="evidence" value="ECO:0007669"/>
    <property type="project" value="UniProtKB-KW"/>
</dbReference>
<dbReference type="CDD" id="cd15674">
    <property type="entry name" value="ePHD_PHF14"/>
    <property type="match status" value="1"/>
</dbReference>
<evidence type="ECO:0000256" key="5">
    <source>
        <dbReference type="SAM" id="MobiDB-lite"/>
    </source>
</evidence>
<feature type="compositionally biased region" description="Low complexity" evidence="5">
    <location>
        <begin position="155"/>
        <end position="166"/>
    </location>
</feature>
<dbReference type="InterPro" id="IPR011011">
    <property type="entry name" value="Znf_FYVE_PHD"/>
</dbReference>
<dbReference type="PROSITE" id="PS51805">
    <property type="entry name" value="EPHD"/>
    <property type="match status" value="1"/>
</dbReference>
<accession>A0A8J4TIJ3</accession>
<dbReference type="PROSITE" id="PS01359">
    <property type="entry name" value="ZF_PHD_1"/>
    <property type="match status" value="1"/>
</dbReference>